<dbReference type="PROSITE" id="PS51257">
    <property type="entry name" value="PROKAR_LIPOPROTEIN"/>
    <property type="match status" value="1"/>
</dbReference>
<dbReference type="Gene3D" id="3.30.160.670">
    <property type="match status" value="1"/>
</dbReference>
<evidence type="ECO:0000313" key="4">
    <source>
        <dbReference type="Proteomes" id="UP000050280"/>
    </source>
</evidence>
<protein>
    <recommendedName>
        <fullName evidence="2">DUF4136 domain-containing protein</fullName>
    </recommendedName>
</protein>
<name>A0A0N8H465_9FLAO</name>
<dbReference type="InterPro" id="IPR025411">
    <property type="entry name" value="DUF4136"/>
</dbReference>
<feature type="domain" description="DUF4136" evidence="2">
    <location>
        <begin position="21"/>
        <end position="172"/>
    </location>
</feature>
<dbReference type="EMBL" id="LDJX01000002">
    <property type="protein sequence ID" value="KPM32508.1"/>
    <property type="molecule type" value="Genomic_DNA"/>
</dbReference>
<keyword evidence="1" id="KW-0732">Signal</keyword>
<sequence>MRLLLVCCVLLFLTSCNTVRVAYDYDKRTNFNNYTTYNYFSDVETGLSVFDDRRLFSVLDSTLRAKGFLQVEEPDFYINIQSEEFQSAPSTNNVGVGIGGTNRNMGGGMTIGIPMGRSGLQRQLQFDFVDSQTNKMFWQGVGSANYKEKATPVEREQQIQRVVHKIFSKFPPSKN</sequence>
<dbReference type="Pfam" id="PF13590">
    <property type="entry name" value="DUF4136"/>
    <property type="match status" value="1"/>
</dbReference>
<feature type="signal peptide" evidence="1">
    <location>
        <begin position="1"/>
        <end position="22"/>
    </location>
</feature>
<evidence type="ECO:0000256" key="1">
    <source>
        <dbReference type="SAM" id="SignalP"/>
    </source>
</evidence>
<organism evidence="3 4">
    <name type="scientific">Croceitalea dokdonensis DOKDO 023</name>
    <dbReference type="NCBI Taxonomy" id="1300341"/>
    <lineage>
        <taxon>Bacteria</taxon>
        <taxon>Pseudomonadati</taxon>
        <taxon>Bacteroidota</taxon>
        <taxon>Flavobacteriia</taxon>
        <taxon>Flavobacteriales</taxon>
        <taxon>Flavobacteriaceae</taxon>
        <taxon>Croceitalea</taxon>
    </lineage>
</organism>
<comment type="caution">
    <text evidence="3">The sequence shown here is derived from an EMBL/GenBank/DDBJ whole genome shotgun (WGS) entry which is preliminary data.</text>
</comment>
<reference evidence="3 4" key="1">
    <citation type="submission" date="2015-09" db="EMBL/GenBank/DDBJ databases">
        <title>Genome sequence of the marine flavobacterium Croceitalea dokdonensis DOKDO 023 that contains proton- and sodium-pumping rhodopsins.</title>
        <authorList>
            <person name="Kwon S.-K."/>
            <person name="Lee H.K."/>
            <person name="Kwak M.-J."/>
            <person name="Kim J.F."/>
        </authorList>
    </citation>
    <scope>NUCLEOTIDE SEQUENCE [LARGE SCALE GENOMIC DNA]</scope>
    <source>
        <strain evidence="3 4">DOKDO 023</strain>
    </source>
</reference>
<gene>
    <name evidence="3" type="ORF">I595_926</name>
</gene>
<keyword evidence="4" id="KW-1185">Reference proteome</keyword>
<dbReference type="Proteomes" id="UP000050280">
    <property type="component" value="Unassembled WGS sequence"/>
</dbReference>
<dbReference type="RefSeq" id="WP_054558162.1">
    <property type="nucleotide sequence ID" value="NZ_LDJX01000002.1"/>
</dbReference>
<proteinExistence type="predicted"/>
<evidence type="ECO:0000259" key="2">
    <source>
        <dbReference type="Pfam" id="PF13590"/>
    </source>
</evidence>
<evidence type="ECO:0000313" key="3">
    <source>
        <dbReference type="EMBL" id="KPM32508.1"/>
    </source>
</evidence>
<feature type="chain" id="PRO_5006026112" description="DUF4136 domain-containing protein" evidence="1">
    <location>
        <begin position="23"/>
        <end position="175"/>
    </location>
</feature>
<dbReference type="STRING" id="1300341.I595_926"/>
<dbReference type="OrthoDB" id="1430233at2"/>
<accession>A0A0N8H465</accession>
<dbReference type="AlphaFoldDB" id="A0A0N8H465"/>